<accession>D5WXU1</accession>
<name>D5WXU1_KYRT2</name>
<dbReference type="KEGG" id="bts:Btus_1274"/>
<protein>
    <submittedName>
        <fullName evidence="2">Acyl-CoA dehydrogenase domain protein</fullName>
    </submittedName>
</protein>
<dbReference type="Proteomes" id="UP000002368">
    <property type="component" value="Chromosome"/>
</dbReference>
<dbReference type="AlphaFoldDB" id="D5WXU1"/>
<reference evidence="2 3" key="1">
    <citation type="journal article" date="2011" name="Stand. Genomic Sci.">
        <title>Complete genome sequence of the thermophilic, hydrogen-oxidizing Bacillus tusciae type strain (T2) and reclassification in the new genus, Kyrpidia gen. nov. as Kyrpidia tusciae comb. nov. and emendation of the family Alicyclobacillaceae da Costa and Rainey, 2010.</title>
        <authorList>
            <person name="Klenk H.P."/>
            <person name="Lapidus A."/>
            <person name="Chertkov O."/>
            <person name="Copeland A."/>
            <person name="Del Rio T.G."/>
            <person name="Nolan M."/>
            <person name="Lucas S."/>
            <person name="Chen F."/>
            <person name="Tice H."/>
            <person name="Cheng J.F."/>
            <person name="Han C."/>
            <person name="Bruce D."/>
            <person name="Goodwin L."/>
            <person name="Pitluck S."/>
            <person name="Pati A."/>
            <person name="Ivanova N."/>
            <person name="Mavromatis K."/>
            <person name="Daum C."/>
            <person name="Chen A."/>
            <person name="Palaniappan K."/>
            <person name="Chang Y.J."/>
            <person name="Land M."/>
            <person name="Hauser L."/>
            <person name="Jeffries C.D."/>
            <person name="Detter J.C."/>
            <person name="Rohde M."/>
            <person name="Abt B."/>
            <person name="Pukall R."/>
            <person name="Goker M."/>
            <person name="Bristow J."/>
            <person name="Markowitz V."/>
            <person name="Hugenholtz P."/>
            <person name="Eisen J.A."/>
        </authorList>
    </citation>
    <scope>NUCLEOTIDE SEQUENCE [LARGE SCALE GENOMIC DNA]</scope>
    <source>
        <strain evidence="2 3">DSM 2912</strain>
    </source>
</reference>
<keyword evidence="3" id="KW-1185">Reference proteome</keyword>
<proteinExistence type="predicted"/>
<dbReference type="eggNOG" id="COG1960">
    <property type="taxonomic scope" value="Bacteria"/>
</dbReference>
<sequence>MTQSQGLPEGKISLWSRGRLTAWTGQGFMPLPFASARVVRDGTELLSLGTGLPILACRTREEAHAEKRAHPGGGSLPEGRRQRSGRQRLLDRFGQIFRQLLIPLRDVIGLEIGDGTAQTQKIVIARELLGREFKPY</sequence>
<dbReference type="EMBL" id="CP002017">
    <property type="protein sequence ID" value="ADG06000.1"/>
    <property type="molecule type" value="Genomic_DNA"/>
</dbReference>
<dbReference type="HOGENOM" id="CLU_1872748_0_0_9"/>
<evidence type="ECO:0000313" key="2">
    <source>
        <dbReference type="EMBL" id="ADG06000.1"/>
    </source>
</evidence>
<evidence type="ECO:0000313" key="3">
    <source>
        <dbReference type="Proteomes" id="UP000002368"/>
    </source>
</evidence>
<organism evidence="2 3">
    <name type="scientific">Kyrpidia tusciae (strain DSM 2912 / NBRC 15312 / T2)</name>
    <name type="common">Bacillus tusciae</name>
    <dbReference type="NCBI Taxonomy" id="562970"/>
    <lineage>
        <taxon>Bacteria</taxon>
        <taxon>Bacillati</taxon>
        <taxon>Bacillota</taxon>
        <taxon>Bacilli</taxon>
        <taxon>Bacillales</taxon>
        <taxon>Alicyclobacillaceae</taxon>
        <taxon>Kyrpidia</taxon>
    </lineage>
</organism>
<feature type="region of interest" description="Disordered" evidence="1">
    <location>
        <begin position="61"/>
        <end position="85"/>
    </location>
</feature>
<gene>
    <name evidence="2" type="ordered locus">Btus_1274</name>
</gene>
<evidence type="ECO:0000256" key="1">
    <source>
        <dbReference type="SAM" id="MobiDB-lite"/>
    </source>
</evidence>